<proteinExistence type="predicted"/>
<dbReference type="InterPro" id="IPR014710">
    <property type="entry name" value="RmlC-like_jellyroll"/>
</dbReference>
<dbReference type="AlphaFoldDB" id="A0AAD9CZA8"/>
<dbReference type="CDD" id="cd06121">
    <property type="entry name" value="cupin_YML079wp"/>
    <property type="match status" value="1"/>
</dbReference>
<dbReference type="SUPFAM" id="SSF51182">
    <property type="entry name" value="RmlC-like cupins"/>
    <property type="match status" value="1"/>
</dbReference>
<feature type="compositionally biased region" description="Polar residues" evidence="1">
    <location>
        <begin position="48"/>
        <end position="58"/>
    </location>
</feature>
<evidence type="ECO:0000259" key="2">
    <source>
        <dbReference type="Pfam" id="PF06172"/>
    </source>
</evidence>
<evidence type="ECO:0000313" key="4">
    <source>
        <dbReference type="Proteomes" id="UP001182556"/>
    </source>
</evidence>
<dbReference type="Gene3D" id="2.60.120.10">
    <property type="entry name" value="Jelly Rolls"/>
    <property type="match status" value="1"/>
</dbReference>
<dbReference type="PANTHER" id="PTHR33387">
    <property type="entry name" value="RMLC-LIKE JELLY ROLL FOLD PROTEIN"/>
    <property type="match status" value="1"/>
</dbReference>
<dbReference type="InterPro" id="IPR011051">
    <property type="entry name" value="RmlC_Cupin_sf"/>
</dbReference>
<comment type="caution">
    <text evidence="3">The sequence shown here is derived from an EMBL/GenBank/DDBJ whole genome shotgun (WGS) entry which is preliminary data.</text>
</comment>
<accession>A0AAD9CZA8</accession>
<feature type="region of interest" description="Disordered" evidence="1">
    <location>
        <begin position="43"/>
        <end position="67"/>
    </location>
</feature>
<dbReference type="InterPro" id="IPR039935">
    <property type="entry name" value="YML079W-like"/>
</dbReference>
<dbReference type="EMBL" id="JAODAN010000007">
    <property type="protein sequence ID" value="KAK1923163.1"/>
    <property type="molecule type" value="Genomic_DNA"/>
</dbReference>
<sequence>MSESSAFPYPYPVRNSDLIKHHKLEKHFEGGYFAQTVSLPSHAPATPTWPSTLPQSPALQAKGREQAPWGPGSVLLGGPAEQVALKGEEDPQIDATIIYYLLTPDSYRGRMHMNLHSHFHLHHAGRALYTLIRPPRHAGEEPSVHRVILGPNVLDGEVTQLFVPGGWWKASEIPEEDRLLLDSANGEAEMKERIGCLISEVVVPGWQPEQHMFIDEDKLKAMWGGKEGWEPYTKYLESK</sequence>
<evidence type="ECO:0000313" key="3">
    <source>
        <dbReference type="EMBL" id="KAK1923163.1"/>
    </source>
</evidence>
<evidence type="ECO:0000256" key="1">
    <source>
        <dbReference type="SAM" id="MobiDB-lite"/>
    </source>
</evidence>
<organism evidence="3 4">
    <name type="scientific">Papiliotrema laurentii</name>
    <name type="common">Cryptococcus laurentii</name>
    <dbReference type="NCBI Taxonomy" id="5418"/>
    <lineage>
        <taxon>Eukaryota</taxon>
        <taxon>Fungi</taxon>
        <taxon>Dikarya</taxon>
        <taxon>Basidiomycota</taxon>
        <taxon>Agaricomycotina</taxon>
        <taxon>Tremellomycetes</taxon>
        <taxon>Tremellales</taxon>
        <taxon>Rhynchogastremaceae</taxon>
        <taxon>Papiliotrema</taxon>
    </lineage>
</organism>
<name>A0AAD9CZA8_PAPLA</name>
<dbReference type="PANTHER" id="PTHR33387:SF3">
    <property type="entry name" value="DUF985 DOMAIN-CONTAINING PROTEIN"/>
    <property type="match status" value="1"/>
</dbReference>
<dbReference type="Proteomes" id="UP001182556">
    <property type="component" value="Unassembled WGS sequence"/>
</dbReference>
<protein>
    <submittedName>
        <fullName evidence="3">RmlC-like cupin domain-containing protein</fullName>
    </submittedName>
</protein>
<feature type="domain" description="DUF985" evidence="2">
    <location>
        <begin position="17"/>
        <end position="213"/>
    </location>
</feature>
<gene>
    <name evidence="3" type="ORF">DB88DRAFT_336927</name>
</gene>
<keyword evidence="4" id="KW-1185">Reference proteome</keyword>
<dbReference type="InterPro" id="IPR009327">
    <property type="entry name" value="Cupin_DUF985"/>
</dbReference>
<dbReference type="Pfam" id="PF06172">
    <property type="entry name" value="Cupin_5"/>
    <property type="match status" value="1"/>
</dbReference>
<reference evidence="3" key="1">
    <citation type="submission" date="2023-02" db="EMBL/GenBank/DDBJ databases">
        <title>Identification and recombinant expression of a fungal hydrolase from Papiliotrema laurentii that hydrolyzes apple cutin and clears colloidal polyester polyurethane.</title>
        <authorList>
            <consortium name="DOE Joint Genome Institute"/>
            <person name="Roman V.A."/>
            <person name="Bojanowski C."/>
            <person name="Crable B.R."/>
            <person name="Wagner D.N."/>
            <person name="Hung C.S."/>
            <person name="Nadeau L.J."/>
            <person name="Schratz L."/>
            <person name="Haridas S."/>
            <person name="Pangilinan J."/>
            <person name="Lipzen A."/>
            <person name="Na H."/>
            <person name="Yan M."/>
            <person name="Ng V."/>
            <person name="Grigoriev I.V."/>
            <person name="Spatafora J.W."/>
            <person name="Barlow D."/>
            <person name="Biffinger J."/>
            <person name="Kelley-Loughnane N."/>
            <person name="Varaljay V.A."/>
            <person name="Crookes-Goodson W.J."/>
        </authorList>
    </citation>
    <scope>NUCLEOTIDE SEQUENCE</scope>
    <source>
        <strain evidence="3">5307AH</strain>
    </source>
</reference>